<evidence type="ECO:0000313" key="2">
    <source>
        <dbReference type="Proteomes" id="UP000663722"/>
    </source>
</evidence>
<proteinExistence type="predicted"/>
<dbReference type="EMBL" id="CP061800">
    <property type="protein sequence ID" value="QTA90355.1"/>
    <property type="molecule type" value="Genomic_DNA"/>
</dbReference>
<protein>
    <submittedName>
        <fullName evidence="1">Uncharacterized protein</fullName>
    </submittedName>
</protein>
<name>A0A975BSR0_9BACT</name>
<sequence length="73" mass="8568">MMASELYLKSKLGKENIFWSDVELSRVLWTTEETRAETRNITGYIGDSRNILIANDKYENRHFLKDMLLPPGF</sequence>
<reference evidence="1" key="1">
    <citation type="journal article" date="2021" name="Microb. Physiol.">
        <title>Proteogenomic Insights into the Physiology of Marine, Sulfate-Reducing, Filamentous Desulfonema limicola and Desulfonema magnum.</title>
        <authorList>
            <person name="Schnaars V."/>
            <person name="Wohlbrand L."/>
            <person name="Scheve S."/>
            <person name="Hinrichs C."/>
            <person name="Reinhardt R."/>
            <person name="Rabus R."/>
        </authorList>
    </citation>
    <scope>NUCLEOTIDE SEQUENCE</scope>
    <source>
        <strain evidence="1">4be13</strain>
    </source>
</reference>
<dbReference type="AlphaFoldDB" id="A0A975BSR0"/>
<accession>A0A975BSR0</accession>
<keyword evidence="2" id="KW-1185">Reference proteome</keyword>
<evidence type="ECO:0000313" key="1">
    <source>
        <dbReference type="EMBL" id="QTA90355.1"/>
    </source>
</evidence>
<organism evidence="1 2">
    <name type="scientific">Desulfonema magnum</name>
    <dbReference type="NCBI Taxonomy" id="45655"/>
    <lineage>
        <taxon>Bacteria</taxon>
        <taxon>Pseudomonadati</taxon>
        <taxon>Thermodesulfobacteriota</taxon>
        <taxon>Desulfobacteria</taxon>
        <taxon>Desulfobacterales</taxon>
        <taxon>Desulfococcaceae</taxon>
        <taxon>Desulfonema</taxon>
    </lineage>
</organism>
<dbReference type="RefSeq" id="WP_207678593.1">
    <property type="nucleotide sequence ID" value="NZ_CP061800.1"/>
</dbReference>
<gene>
    <name evidence="1" type="ORF">dnm_064160</name>
</gene>
<dbReference type="Proteomes" id="UP000663722">
    <property type="component" value="Chromosome"/>
</dbReference>
<dbReference type="KEGG" id="dmm:dnm_064160"/>